<gene>
    <name evidence="2" type="ORF">A3J48_01825</name>
</gene>
<evidence type="ECO:0008006" key="4">
    <source>
        <dbReference type="Google" id="ProtNLM"/>
    </source>
</evidence>
<dbReference type="InterPro" id="IPR012902">
    <property type="entry name" value="N_methyl_site"/>
</dbReference>
<feature type="transmembrane region" description="Helical" evidence="1">
    <location>
        <begin position="12"/>
        <end position="38"/>
    </location>
</feature>
<evidence type="ECO:0000313" key="3">
    <source>
        <dbReference type="Proteomes" id="UP000176786"/>
    </source>
</evidence>
<dbReference type="STRING" id="1817832.A3J48_01825"/>
<dbReference type="PROSITE" id="PS00409">
    <property type="entry name" value="PROKAR_NTER_METHYL"/>
    <property type="match status" value="1"/>
</dbReference>
<keyword evidence="1" id="KW-0812">Transmembrane</keyword>
<evidence type="ECO:0000256" key="1">
    <source>
        <dbReference type="SAM" id="Phobius"/>
    </source>
</evidence>
<keyword evidence="1" id="KW-0472">Membrane</keyword>
<organism evidence="2 3">
    <name type="scientific">Candidatus Doudnabacteria bacterium RIFCSPHIGHO2_02_FULL_46_11</name>
    <dbReference type="NCBI Taxonomy" id="1817832"/>
    <lineage>
        <taxon>Bacteria</taxon>
        <taxon>Candidatus Doudnaibacteriota</taxon>
    </lineage>
</organism>
<comment type="caution">
    <text evidence="2">The sequence shown here is derived from an EMBL/GenBank/DDBJ whole genome shotgun (WGS) entry which is preliminary data.</text>
</comment>
<accession>A0A1F5P9M6</accession>
<sequence>MLKTLSLKNSKGFSLVEVILSASIFALLLTAVIGAIIYGQMSSALSGDRQRAVFLAQEGLEAVRSIRDNDFDLLTNGPHGLIIKQGQTAFWDFTGSSDITDGFTRQIQISSLDGATKQITSTVTWPQNLQRAGSVSLASYLTDWEDTLAPPTQASYFTVDTAAMQISPTDNSRVVGITIQNSSASPIVIDRMRLNWSGVVGTTRLNNITINGASVWSGNANSGANINIANFNLAADSTVYPITWFDFNRNITGITFSIQFTMLDGSIKTVSNLTPQ</sequence>
<evidence type="ECO:0000313" key="2">
    <source>
        <dbReference type="EMBL" id="OGE86659.1"/>
    </source>
</evidence>
<proteinExistence type="predicted"/>
<dbReference type="Pfam" id="PF07963">
    <property type="entry name" value="N_methyl"/>
    <property type="match status" value="1"/>
</dbReference>
<keyword evidence="1" id="KW-1133">Transmembrane helix</keyword>
<dbReference type="EMBL" id="MFES01000001">
    <property type="protein sequence ID" value="OGE86659.1"/>
    <property type="molecule type" value="Genomic_DNA"/>
</dbReference>
<dbReference type="Proteomes" id="UP000176786">
    <property type="component" value="Unassembled WGS sequence"/>
</dbReference>
<dbReference type="NCBIfam" id="TIGR02532">
    <property type="entry name" value="IV_pilin_GFxxxE"/>
    <property type="match status" value="1"/>
</dbReference>
<dbReference type="AlphaFoldDB" id="A0A1F5P9M6"/>
<reference evidence="2 3" key="1">
    <citation type="journal article" date="2016" name="Nat. Commun.">
        <title>Thousands of microbial genomes shed light on interconnected biogeochemical processes in an aquifer system.</title>
        <authorList>
            <person name="Anantharaman K."/>
            <person name="Brown C.T."/>
            <person name="Hug L.A."/>
            <person name="Sharon I."/>
            <person name="Castelle C.J."/>
            <person name="Probst A.J."/>
            <person name="Thomas B.C."/>
            <person name="Singh A."/>
            <person name="Wilkins M.J."/>
            <person name="Karaoz U."/>
            <person name="Brodie E.L."/>
            <person name="Williams K.H."/>
            <person name="Hubbard S.S."/>
            <person name="Banfield J.F."/>
        </authorList>
    </citation>
    <scope>NUCLEOTIDE SEQUENCE [LARGE SCALE GENOMIC DNA]</scope>
</reference>
<protein>
    <recommendedName>
        <fullName evidence="4">Prepilin-type N-terminal cleavage/methylation domain-containing protein</fullName>
    </recommendedName>
</protein>
<name>A0A1F5P9M6_9BACT</name>